<name>E7RRF7_9BACT</name>
<protein>
    <submittedName>
        <fullName evidence="4">Nitroreductase family protein</fullName>
        <ecNumber evidence="4">1.6.6.-</ecNumber>
    </submittedName>
</protein>
<dbReference type="Gene3D" id="3.40.109.10">
    <property type="entry name" value="NADH Oxidase"/>
    <property type="match status" value="1"/>
</dbReference>
<dbReference type="HOGENOM" id="CLU_070764_4_3_10"/>
<evidence type="ECO:0000256" key="1">
    <source>
        <dbReference type="ARBA" id="ARBA00007118"/>
    </source>
</evidence>
<dbReference type="Proteomes" id="UP000005580">
    <property type="component" value="Unassembled WGS sequence"/>
</dbReference>
<evidence type="ECO:0000256" key="2">
    <source>
        <dbReference type="ARBA" id="ARBA00023002"/>
    </source>
</evidence>
<comment type="caution">
    <text evidence="4">The sequence shown here is derived from an EMBL/GenBank/DDBJ whole genome shotgun (WGS) entry which is preliminary data.</text>
</comment>
<proteinExistence type="inferred from homology"/>
<dbReference type="InterPro" id="IPR029479">
    <property type="entry name" value="Nitroreductase"/>
</dbReference>
<dbReference type="SUPFAM" id="SSF55469">
    <property type="entry name" value="FMN-dependent nitroreductase-like"/>
    <property type="match status" value="1"/>
</dbReference>
<dbReference type="AlphaFoldDB" id="E7RRF7"/>
<dbReference type="EMBL" id="AEPE02000005">
    <property type="protein sequence ID" value="EFZ36845.1"/>
    <property type="molecule type" value="Genomic_DNA"/>
</dbReference>
<reference evidence="4" key="1">
    <citation type="submission" date="2011-01" db="EMBL/GenBank/DDBJ databases">
        <authorList>
            <person name="Muzny D."/>
            <person name="Qin X."/>
            <person name="Buhay C."/>
            <person name="Dugan-Rocha S."/>
            <person name="Ding Y."/>
            <person name="Chen G."/>
            <person name="Hawes A."/>
            <person name="Holder M."/>
            <person name="Jhangiani S."/>
            <person name="Johnson A."/>
            <person name="Khan Z."/>
            <person name="Li Z."/>
            <person name="Liu W."/>
            <person name="Liu X."/>
            <person name="Perez L."/>
            <person name="Shen H."/>
            <person name="Wang Q."/>
            <person name="Watt J."/>
            <person name="Xi L."/>
            <person name="Xin Y."/>
            <person name="Zhou J."/>
            <person name="Deng J."/>
            <person name="Jiang H."/>
            <person name="Liu Y."/>
            <person name="Qu J."/>
            <person name="Song X.-Z."/>
            <person name="Zhang L."/>
            <person name="Villasana D."/>
            <person name="Johnson A."/>
            <person name="Liu J."/>
            <person name="Liyanage D."/>
            <person name="Lorensuhewa L."/>
            <person name="Robinson T."/>
            <person name="Song A."/>
            <person name="Song B.-B."/>
            <person name="Dinh H."/>
            <person name="Thornton R."/>
            <person name="Coyle M."/>
            <person name="Francisco L."/>
            <person name="Jackson L."/>
            <person name="Javaid M."/>
            <person name="Korchina V."/>
            <person name="Kovar C."/>
            <person name="Mata R."/>
            <person name="Mathew T."/>
            <person name="Ngo R."/>
            <person name="Nguyen L."/>
            <person name="Nguyen N."/>
            <person name="Okwuonu G."/>
            <person name="Ongeri F."/>
            <person name="Pham C."/>
            <person name="Simmons D."/>
            <person name="Wilczek-Boney K."/>
            <person name="Hale W."/>
            <person name="Jakkamsetti A."/>
            <person name="Pham P."/>
            <person name="Ruth R."/>
            <person name="San Lucas F."/>
            <person name="Warren J."/>
            <person name="Zhang J."/>
            <person name="Zhao Z."/>
            <person name="Zhou C."/>
            <person name="Zhu D."/>
            <person name="Lee S."/>
            <person name="Bess C."/>
            <person name="Blankenburg K."/>
            <person name="Forbes L."/>
            <person name="Fu Q."/>
            <person name="Gubbala S."/>
            <person name="Hirani K."/>
            <person name="Jayaseelan J.C."/>
            <person name="Lara F."/>
            <person name="Munidasa M."/>
            <person name="Palculict T."/>
            <person name="Patil S."/>
            <person name="Pu L.-L."/>
            <person name="Saada N."/>
            <person name="Tang L."/>
            <person name="Weissenberger G."/>
            <person name="Zhu Y."/>
            <person name="Hemphill L."/>
            <person name="Shang Y."/>
            <person name="Youmans B."/>
            <person name="Ayvaz T."/>
            <person name="Ross M."/>
            <person name="Santibanez J."/>
            <person name="Aqrawi P."/>
            <person name="Gross S."/>
            <person name="Joshi V."/>
            <person name="Fowler G."/>
            <person name="Nazareth L."/>
            <person name="Reid J."/>
            <person name="Worley K."/>
            <person name="Petrosino J."/>
            <person name="Highlander S."/>
            <person name="Gibbs R."/>
        </authorList>
    </citation>
    <scope>NUCLEOTIDE SEQUENCE [LARGE SCALE GENOMIC DNA]</scope>
    <source>
        <strain evidence="4">ATCC 33269</strain>
    </source>
</reference>
<evidence type="ECO:0000259" key="3">
    <source>
        <dbReference type="Pfam" id="PF00881"/>
    </source>
</evidence>
<dbReference type="InterPro" id="IPR000415">
    <property type="entry name" value="Nitroreductase-like"/>
</dbReference>
<comment type="similarity">
    <text evidence="1">Belongs to the nitroreductase family.</text>
</comment>
<dbReference type="PANTHER" id="PTHR43673:SF10">
    <property type="entry name" value="NADH DEHYDROGENASE_NAD(P)H NITROREDUCTASE XCC3605-RELATED"/>
    <property type="match status" value="1"/>
</dbReference>
<dbReference type="Pfam" id="PF00881">
    <property type="entry name" value="Nitroreductase"/>
    <property type="match status" value="1"/>
</dbReference>
<accession>E7RRF7</accession>
<dbReference type="STRING" id="28134.SAMN05444288_1397"/>
<dbReference type="GO" id="GO:0016491">
    <property type="term" value="F:oxidoreductase activity"/>
    <property type="evidence" value="ECO:0007669"/>
    <property type="project" value="UniProtKB-KW"/>
</dbReference>
<dbReference type="PANTHER" id="PTHR43673">
    <property type="entry name" value="NAD(P)H NITROREDUCTASE YDGI-RELATED"/>
    <property type="match status" value="1"/>
</dbReference>
<organism evidence="4 5">
    <name type="scientific">Hoylesella oralis ATCC 33269</name>
    <dbReference type="NCBI Taxonomy" id="873533"/>
    <lineage>
        <taxon>Bacteria</taxon>
        <taxon>Pseudomonadati</taxon>
        <taxon>Bacteroidota</taxon>
        <taxon>Bacteroidia</taxon>
        <taxon>Bacteroidales</taxon>
        <taxon>Prevotellaceae</taxon>
        <taxon>Hoylesella</taxon>
    </lineage>
</organism>
<keyword evidence="5" id="KW-1185">Reference proteome</keyword>
<sequence>MQQKTSLTMTLQEILEHRRAVRLFDSSKPLDVESVRHCIELATLAPTSSNMQLWECYHITDKNMLHKLATACLGQRSATSAQQMVVFVTRQDRYKDHARKVLEANIDNIRHNSPTERQPHRIKLMQQYYGKLMPFQYSRFIGLWGLVRKALIQCVGLFRPIPRQMSEGDARIVVHKSCALVVQTFMLAMSEVGYDTCPLEGFDSYLVKKALHLPHTGEINMIIACGIRKPEGVQGDRFRLPFDEMYRRIGD</sequence>
<gene>
    <name evidence="4" type="primary">yfkO</name>
    <name evidence="4" type="ORF">HMPREF0663_11758</name>
</gene>
<feature type="domain" description="Nitroreductase" evidence="3">
    <location>
        <begin position="16"/>
        <end position="226"/>
    </location>
</feature>
<dbReference type="EC" id="1.6.6.-" evidence="4"/>
<evidence type="ECO:0000313" key="4">
    <source>
        <dbReference type="EMBL" id="EFZ36845.1"/>
    </source>
</evidence>
<dbReference type="eggNOG" id="COG0778">
    <property type="taxonomic scope" value="Bacteria"/>
</dbReference>
<evidence type="ECO:0000313" key="5">
    <source>
        <dbReference type="Proteomes" id="UP000005580"/>
    </source>
</evidence>
<keyword evidence="2 4" id="KW-0560">Oxidoreductase</keyword>